<evidence type="ECO:0000256" key="1">
    <source>
        <dbReference type="ARBA" id="ARBA00023015"/>
    </source>
</evidence>
<dbReference type="PANTHER" id="PTHR43280">
    <property type="entry name" value="ARAC-FAMILY TRANSCRIPTIONAL REGULATOR"/>
    <property type="match status" value="1"/>
</dbReference>
<dbReference type="EMBL" id="JBIPKE010000020">
    <property type="protein sequence ID" value="MFH6985854.1"/>
    <property type="molecule type" value="Genomic_DNA"/>
</dbReference>
<feature type="transmembrane region" description="Helical" evidence="4">
    <location>
        <begin position="242"/>
        <end position="262"/>
    </location>
</feature>
<dbReference type="Proteomes" id="UP001610063">
    <property type="component" value="Unassembled WGS sequence"/>
</dbReference>
<comment type="caution">
    <text evidence="7">The sequence shown here is derived from an EMBL/GenBank/DDBJ whole genome shotgun (WGS) entry which is preliminary data.</text>
</comment>
<dbReference type="Gene3D" id="1.10.10.60">
    <property type="entry name" value="Homeodomain-like"/>
    <property type="match status" value="1"/>
</dbReference>
<feature type="transmembrane region" description="Helical" evidence="4">
    <location>
        <begin position="412"/>
        <end position="435"/>
    </location>
</feature>
<dbReference type="Gene3D" id="2.60.40.10">
    <property type="entry name" value="Immunoglobulins"/>
    <property type="match status" value="1"/>
</dbReference>
<keyword evidence="8" id="KW-1185">Reference proteome</keyword>
<feature type="signal peptide" evidence="5">
    <location>
        <begin position="1"/>
        <end position="20"/>
    </location>
</feature>
<dbReference type="SMART" id="SM01065">
    <property type="entry name" value="CBM_2"/>
    <property type="match status" value="2"/>
</dbReference>
<dbReference type="Pfam" id="PF12833">
    <property type="entry name" value="HTH_18"/>
    <property type="match status" value="1"/>
</dbReference>
<evidence type="ECO:0000259" key="6">
    <source>
        <dbReference type="PROSITE" id="PS01124"/>
    </source>
</evidence>
<feature type="transmembrane region" description="Helical" evidence="4">
    <location>
        <begin position="301"/>
        <end position="320"/>
    </location>
</feature>
<sequence>MPQVFLVSLVFLLFTIRADAQTDRKYQLQVISQPANTPANAELYAAGNFNNWIAGDRMYQLHPNSEGVYTLQISTPLDTLIYKYTRGTWPSVEGDDFGQIKKNRQLLHTGNAITSVEDEIKTWEDLDSSDTYTFVIESLPENTPIDATIYLTGNFNRWEPGNPDYKFSKLEDNTYTYTLKGAPDHLEYKFTRGTWETVEGGSDGRAIGNRQYRRTEGGPVMLYATIKTWEDFSGSKVNYYDFILIIASVIAFLLLVAFNWMVNANVQANRFLSLALALFIIASAARILMNYRQMFHWEPRLVLLPDMVYFTIAPLLYFYFQSLLAVRPRISMSKWISFIPAGILMLTYIPLFVLDRETFIDKMVNREFHWLFALTAGIGLIYNFIYWLRSLRVLKIYTEKMDNTQSFDQSHYYLNSLLTLYSICLFTWLATYLIGGAGLFGEMDTIRITDTTSDLTWILFAGTPFLVAYFALSQPELFRISETSEKYRFSSLSDESVNNLKEQLHQLMLNEKPFLNPKLTLLELAEMIETNTHALSRVINEGFDRNFYDFVNFYRVEEFKRLVNQADHKNLTFLAIAYEVGFSSKTTFNRAFKKLEGHTPREYHKQMIHEGTTEEMKWV</sequence>
<keyword evidence="4" id="KW-1133">Transmembrane helix</keyword>
<feature type="transmembrane region" description="Helical" evidence="4">
    <location>
        <begin position="271"/>
        <end position="289"/>
    </location>
</feature>
<dbReference type="InterPro" id="IPR002044">
    <property type="entry name" value="CBM20"/>
</dbReference>
<gene>
    <name evidence="7" type="ORF">ACHKAR_20535</name>
</gene>
<dbReference type="InterPro" id="IPR014756">
    <property type="entry name" value="Ig_E-set"/>
</dbReference>
<evidence type="ECO:0000313" key="8">
    <source>
        <dbReference type="Proteomes" id="UP001610063"/>
    </source>
</evidence>
<dbReference type="PANTHER" id="PTHR43280:SF29">
    <property type="entry name" value="ARAC-FAMILY TRANSCRIPTIONAL REGULATOR"/>
    <property type="match status" value="1"/>
</dbReference>
<dbReference type="InterPro" id="IPR009057">
    <property type="entry name" value="Homeodomain-like_sf"/>
</dbReference>
<evidence type="ECO:0000256" key="5">
    <source>
        <dbReference type="SAM" id="SignalP"/>
    </source>
</evidence>
<feature type="transmembrane region" description="Helical" evidence="4">
    <location>
        <begin position="455"/>
        <end position="472"/>
    </location>
</feature>
<evidence type="ECO:0000256" key="4">
    <source>
        <dbReference type="SAM" id="Phobius"/>
    </source>
</evidence>
<keyword evidence="4" id="KW-0812">Transmembrane</keyword>
<dbReference type="SUPFAM" id="SSF46689">
    <property type="entry name" value="Homeodomain-like"/>
    <property type="match status" value="1"/>
</dbReference>
<feature type="chain" id="PRO_5045262720" evidence="5">
    <location>
        <begin position="21"/>
        <end position="619"/>
    </location>
</feature>
<feature type="transmembrane region" description="Helical" evidence="4">
    <location>
        <begin position="332"/>
        <end position="353"/>
    </location>
</feature>
<name>A0ABW7NH96_9BACT</name>
<proteinExistence type="predicted"/>
<organism evidence="7 8">
    <name type="scientific">Marinoscillum luteum</name>
    <dbReference type="NCBI Taxonomy" id="861051"/>
    <lineage>
        <taxon>Bacteria</taxon>
        <taxon>Pseudomonadati</taxon>
        <taxon>Bacteroidota</taxon>
        <taxon>Cytophagia</taxon>
        <taxon>Cytophagales</taxon>
        <taxon>Reichenbachiellaceae</taxon>
        <taxon>Marinoscillum</taxon>
    </lineage>
</organism>
<feature type="transmembrane region" description="Helical" evidence="4">
    <location>
        <begin position="368"/>
        <end position="391"/>
    </location>
</feature>
<keyword evidence="5" id="KW-0732">Signal</keyword>
<evidence type="ECO:0000256" key="2">
    <source>
        <dbReference type="ARBA" id="ARBA00023125"/>
    </source>
</evidence>
<dbReference type="InterPro" id="IPR013783">
    <property type="entry name" value="Ig-like_fold"/>
</dbReference>
<feature type="domain" description="HTH araC/xylS-type" evidence="6">
    <location>
        <begin position="494"/>
        <end position="606"/>
    </location>
</feature>
<keyword evidence="4" id="KW-0472">Membrane</keyword>
<keyword evidence="2" id="KW-0238">DNA-binding</keyword>
<dbReference type="PROSITE" id="PS01124">
    <property type="entry name" value="HTH_ARAC_FAMILY_2"/>
    <property type="match status" value="1"/>
</dbReference>
<accession>A0ABW7NH96</accession>
<evidence type="ECO:0000313" key="7">
    <source>
        <dbReference type="EMBL" id="MFH6985854.1"/>
    </source>
</evidence>
<reference evidence="7 8" key="1">
    <citation type="journal article" date="2013" name="Int. J. Syst. Evol. Microbiol.">
        <title>Marinoscillum luteum sp. nov., isolated from marine sediment.</title>
        <authorList>
            <person name="Cha I.T."/>
            <person name="Park S.J."/>
            <person name="Kim S.J."/>
            <person name="Kim J.G."/>
            <person name="Jung M.Y."/>
            <person name="Shin K.S."/>
            <person name="Kwon K.K."/>
            <person name="Yang S.H."/>
            <person name="Seo Y.S."/>
            <person name="Rhee S.K."/>
        </authorList>
    </citation>
    <scope>NUCLEOTIDE SEQUENCE [LARGE SCALE GENOMIC DNA]</scope>
    <source>
        <strain evidence="7 8">KCTC 23939</strain>
    </source>
</reference>
<dbReference type="SUPFAM" id="SSF81296">
    <property type="entry name" value="E set domains"/>
    <property type="match status" value="1"/>
</dbReference>
<keyword evidence="1" id="KW-0805">Transcription regulation</keyword>
<keyword evidence="3" id="KW-0804">Transcription</keyword>
<protein>
    <submittedName>
        <fullName evidence="7">Helix-turn-helix domain-containing protein</fullName>
    </submittedName>
</protein>
<dbReference type="SMART" id="SM00342">
    <property type="entry name" value="HTH_ARAC"/>
    <property type="match status" value="1"/>
</dbReference>
<evidence type="ECO:0000256" key="3">
    <source>
        <dbReference type="ARBA" id="ARBA00023163"/>
    </source>
</evidence>
<dbReference type="InterPro" id="IPR018060">
    <property type="entry name" value="HTH_AraC"/>
</dbReference>